<name>A0A2S9JAQ8_9HYPH</name>
<evidence type="ECO:0000259" key="1">
    <source>
        <dbReference type="Pfam" id="PF06812"/>
    </source>
</evidence>
<dbReference type="InterPro" id="IPR010657">
    <property type="entry name" value="ImpA_N"/>
</dbReference>
<gene>
    <name evidence="2" type="ORF">C5750_23915</name>
</gene>
<reference evidence="2 3" key="1">
    <citation type="submission" date="2018-02" db="EMBL/GenBank/DDBJ databases">
        <title>The draft genome of Phyllobacterium myrsinacearum DSM5892.</title>
        <authorList>
            <person name="Li L."/>
            <person name="Liu L."/>
            <person name="Zhang X."/>
            <person name="Wang T."/>
        </authorList>
    </citation>
    <scope>NUCLEOTIDE SEQUENCE [LARGE SCALE GENOMIC DNA]</scope>
    <source>
        <strain evidence="2 3">DSM 5892</strain>
    </source>
</reference>
<accession>A0A2S9JAQ8</accession>
<dbReference type="PANTHER" id="PTHR37951">
    <property type="entry name" value="CYTOPLASMIC PROTEIN-RELATED"/>
    <property type="match status" value="1"/>
</dbReference>
<dbReference type="AlphaFoldDB" id="A0A2S9JAQ8"/>
<evidence type="ECO:0000313" key="3">
    <source>
        <dbReference type="Proteomes" id="UP000238563"/>
    </source>
</evidence>
<dbReference type="InterPro" id="IPR017740">
    <property type="entry name" value="TssA-like"/>
</dbReference>
<comment type="caution">
    <text evidence="2">The sequence shown here is derived from an EMBL/GenBank/DDBJ whole genome shotgun (WGS) entry which is preliminary data.</text>
</comment>
<protein>
    <recommendedName>
        <fullName evidence="1">ImpA N-terminal domain-containing protein</fullName>
    </recommendedName>
</protein>
<dbReference type="Proteomes" id="UP000238563">
    <property type="component" value="Unassembled WGS sequence"/>
</dbReference>
<feature type="domain" description="ImpA N-terminal" evidence="1">
    <location>
        <begin position="36"/>
        <end position="174"/>
    </location>
</feature>
<dbReference type="PANTHER" id="PTHR37951:SF1">
    <property type="entry name" value="TYPE VI SECRETION SYSTEM COMPONENT TSSA1"/>
    <property type="match status" value="1"/>
</dbReference>
<organism evidence="2 3">
    <name type="scientific">Phyllobacterium myrsinacearum</name>
    <dbReference type="NCBI Taxonomy" id="28101"/>
    <lineage>
        <taxon>Bacteria</taxon>
        <taxon>Pseudomonadati</taxon>
        <taxon>Pseudomonadota</taxon>
        <taxon>Alphaproteobacteria</taxon>
        <taxon>Hyphomicrobiales</taxon>
        <taxon>Phyllobacteriaceae</taxon>
        <taxon>Phyllobacterium</taxon>
    </lineage>
</organism>
<evidence type="ECO:0000313" key="2">
    <source>
        <dbReference type="EMBL" id="PRD49876.1"/>
    </source>
</evidence>
<keyword evidence="3" id="KW-1185">Reference proteome</keyword>
<dbReference type="OrthoDB" id="9771118at2"/>
<dbReference type="Pfam" id="PF06812">
    <property type="entry name" value="ImpA_N"/>
    <property type="match status" value="1"/>
</dbReference>
<sequence>MFRLTYSSFKVQNGDTEFVYLGLRMNNYEILGIAFAGDKPCGVNLRTDGTLVFAYQAIRDARSTARSEDRTSENPAIVSQDDERNVRNAAPFVHKPSSQWRNVHDLCFEALSLHTKDIELFSWLLEAAVRVEGISAVAEVLGAFDKIIKDHFGQIHSIDDEDISDKLAPLTGLNGSQDDGTLVRPLRLVSLLPNESYGRFSLWAYDQAFRDLSGPQWGEFRDALEHVDVHGFSRAKNDALRSQAALASIDAFLTQESGSSIGAFSVSRIQSVLDSISGAYNEMEKLITQTLPSVVPVAASAHGEQPVNPGVPLQAPMAAGAIQNREQAFDQLLQIAAFFRMSEPNSAIPLALETLVRRGRMDFLRLLEELIPQDDLRRDVLLRAGIDANQRREGN</sequence>
<proteinExistence type="predicted"/>
<dbReference type="EMBL" id="PVBT01000009">
    <property type="protein sequence ID" value="PRD49876.1"/>
    <property type="molecule type" value="Genomic_DNA"/>
</dbReference>